<name>A0A9D3LPW2_ANGAN</name>
<dbReference type="InterPro" id="IPR042372">
    <property type="entry name" value="IL15RA"/>
</dbReference>
<reference evidence="6" key="1">
    <citation type="submission" date="2021-01" db="EMBL/GenBank/DDBJ databases">
        <title>A chromosome-scale assembly of European eel, Anguilla anguilla.</title>
        <authorList>
            <person name="Henkel C."/>
            <person name="Jong-Raadsen S.A."/>
            <person name="Dufour S."/>
            <person name="Weltzien F.-A."/>
            <person name="Palstra A.P."/>
            <person name="Pelster B."/>
            <person name="Spaink H.P."/>
            <person name="Van Den Thillart G.E."/>
            <person name="Jansen H."/>
            <person name="Zahm M."/>
            <person name="Klopp C."/>
            <person name="Cedric C."/>
            <person name="Louis A."/>
            <person name="Berthelot C."/>
            <person name="Parey E."/>
            <person name="Roest Crollius H."/>
            <person name="Montfort J."/>
            <person name="Robinson-Rechavi M."/>
            <person name="Bucao C."/>
            <person name="Bouchez O."/>
            <person name="Gislard M."/>
            <person name="Lluch J."/>
            <person name="Milhes M."/>
            <person name="Lampietro C."/>
            <person name="Lopez Roques C."/>
            <person name="Donnadieu C."/>
            <person name="Braasch I."/>
            <person name="Desvignes T."/>
            <person name="Postlethwait J."/>
            <person name="Bobe J."/>
            <person name="Guiguen Y."/>
            <person name="Dirks R."/>
        </authorList>
    </citation>
    <scope>NUCLEOTIDE SEQUENCE</scope>
    <source>
        <strain evidence="6">Tag_6206</strain>
        <tissue evidence="6">Liver</tissue>
    </source>
</reference>
<dbReference type="Proteomes" id="UP001044222">
    <property type="component" value="Chromosome 19"/>
</dbReference>
<keyword evidence="7" id="KW-1185">Reference proteome</keyword>
<feature type="domain" description="Sushi" evidence="5">
    <location>
        <begin position="43"/>
        <end position="111"/>
    </location>
</feature>
<evidence type="ECO:0000256" key="2">
    <source>
        <dbReference type="PROSITE-ProRule" id="PRU00302"/>
    </source>
</evidence>
<dbReference type="InterPro" id="IPR035976">
    <property type="entry name" value="Sushi/SCR/CCP_sf"/>
</dbReference>
<dbReference type="PROSITE" id="PS50923">
    <property type="entry name" value="SUSHI"/>
    <property type="match status" value="1"/>
</dbReference>
<keyword evidence="4" id="KW-0812">Transmembrane</keyword>
<keyword evidence="4" id="KW-1133">Transmembrane helix</keyword>
<feature type="compositionally biased region" description="Basic and acidic residues" evidence="3">
    <location>
        <begin position="393"/>
        <end position="402"/>
    </location>
</feature>
<feature type="compositionally biased region" description="Polar residues" evidence="3">
    <location>
        <begin position="146"/>
        <end position="165"/>
    </location>
</feature>
<dbReference type="PANTHER" id="PTHR15060:SF0">
    <property type="entry name" value="INTERLEUKIN-15 RECEPTOR SUBUNIT ALPHA"/>
    <property type="match status" value="1"/>
</dbReference>
<evidence type="ECO:0000313" key="6">
    <source>
        <dbReference type="EMBL" id="KAG5830543.1"/>
    </source>
</evidence>
<evidence type="ECO:0000259" key="5">
    <source>
        <dbReference type="PROSITE" id="PS50923"/>
    </source>
</evidence>
<dbReference type="GO" id="GO:0042010">
    <property type="term" value="F:interleukin-15 receptor activity"/>
    <property type="evidence" value="ECO:0007669"/>
    <property type="project" value="InterPro"/>
</dbReference>
<feature type="region of interest" description="Disordered" evidence="3">
    <location>
        <begin position="384"/>
        <end position="416"/>
    </location>
</feature>
<feature type="compositionally biased region" description="Low complexity" evidence="3">
    <location>
        <begin position="255"/>
        <end position="266"/>
    </location>
</feature>
<keyword evidence="1" id="KW-1015">Disulfide bond</keyword>
<feature type="compositionally biased region" description="Low complexity" evidence="3">
    <location>
        <begin position="230"/>
        <end position="247"/>
    </location>
</feature>
<accession>A0A9D3LPW2</accession>
<gene>
    <name evidence="6" type="ORF">ANANG_G00311830</name>
</gene>
<comment type="caution">
    <text evidence="2">Lacks conserved residue(s) required for the propagation of feature annotation.</text>
</comment>
<evidence type="ECO:0000256" key="4">
    <source>
        <dbReference type="SAM" id="Phobius"/>
    </source>
</evidence>
<evidence type="ECO:0000256" key="1">
    <source>
        <dbReference type="ARBA" id="ARBA00023157"/>
    </source>
</evidence>
<sequence length="416" mass="45833">MGPAFMRFCGRYNRIMSGNVTRLFFMLLSLAKIRHYGILCDSESCPAPPHKNHTKPFNQTQAYQEDHKHRYACAEGFVRKAGTSAQIRCSRSGNALKWDDEGRSTALVCIRDPRLKPLEAPQSTPTALEPKSTIATTTMSKTTTKVQHSPPDTTEPNNQGPGQVAQNKTTTVSLGVIAVIFLLIALILVALRQMRNRRGFRLPLAEQRQQIPMGPIEPQDQRYIPRGGRRPPSSSTTTTPHNRTGPGVRKHFKDQGQAAGATASQSVSIHTRKGSTVRLRSEAGPDTTGRFQRTQPLTASGRALTAGCDGRSWDAGPLDAAQNLTGGVPQSRFPPSIATWTLNSPSPIGCCCCPEMDAWRWFLHAAERRLDKLDRRVTRRDRRATGVAGAACRSDRGRKADWPRLSSSRHGRPDLV</sequence>
<keyword evidence="4" id="KW-0472">Membrane</keyword>
<organism evidence="6 7">
    <name type="scientific">Anguilla anguilla</name>
    <name type="common">European freshwater eel</name>
    <name type="synonym">Muraena anguilla</name>
    <dbReference type="NCBI Taxonomy" id="7936"/>
    <lineage>
        <taxon>Eukaryota</taxon>
        <taxon>Metazoa</taxon>
        <taxon>Chordata</taxon>
        <taxon>Craniata</taxon>
        <taxon>Vertebrata</taxon>
        <taxon>Euteleostomi</taxon>
        <taxon>Actinopterygii</taxon>
        <taxon>Neopterygii</taxon>
        <taxon>Teleostei</taxon>
        <taxon>Anguilliformes</taxon>
        <taxon>Anguillidae</taxon>
        <taxon>Anguilla</taxon>
    </lineage>
</organism>
<protein>
    <recommendedName>
        <fullName evidence="5">Sushi domain-containing protein</fullName>
    </recommendedName>
</protein>
<keyword evidence="2" id="KW-0768">Sushi</keyword>
<feature type="transmembrane region" description="Helical" evidence="4">
    <location>
        <begin position="172"/>
        <end position="191"/>
    </location>
</feature>
<comment type="caution">
    <text evidence="6">The sequence shown here is derived from an EMBL/GenBank/DDBJ whole genome shotgun (WGS) entry which is preliminary data.</text>
</comment>
<dbReference type="AlphaFoldDB" id="A0A9D3LPW2"/>
<feature type="compositionally biased region" description="Low complexity" evidence="3">
    <location>
        <begin position="131"/>
        <end position="145"/>
    </location>
</feature>
<dbReference type="PANTHER" id="PTHR15060">
    <property type="entry name" value="INTERLEUKIN-15 RECEPTOR SUBUNIT ALPHA"/>
    <property type="match status" value="1"/>
</dbReference>
<feature type="region of interest" description="Disordered" evidence="3">
    <location>
        <begin position="211"/>
        <end position="293"/>
    </location>
</feature>
<evidence type="ECO:0000313" key="7">
    <source>
        <dbReference type="Proteomes" id="UP001044222"/>
    </source>
</evidence>
<proteinExistence type="predicted"/>
<dbReference type="Gene3D" id="2.20.28.230">
    <property type="match status" value="1"/>
</dbReference>
<feature type="region of interest" description="Disordered" evidence="3">
    <location>
        <begin position="118"/>
        <end position="165"/>
    </location>
</feature>
<dbReference type="EMBL" id="JAFIRN010000019">
    <property type="protein sequence ID" value="KAG5830543.1"/>
    <property type="molecule type" value="Genomic_DNA"/>
</dbReference>
<dbReference type="SUPFAM" id="SSF57535">
    <property type="entry name" value="Complement control module/SCR domain"/>
    <property type="match status" value="1"/>
</dbReference>
<dbReference type="InterPro" id="IPR000436">
    <property type="entry name" value="Sushi_SCR_CCP_dom"/>
</dbReference>
<evidence type="ECO:0000256" key="3">
    <source>
        <dbReference type="SAM" id="MobiDB-lite"/>
    </source>
</evidence>